<organism evidence="1 2">
    <name type="scientific">Prosthecobacter fusiformis</name>
    <dbReference type="NCBI Taxonomy" id="48464"/>
    <lineage>
        <taxon>Bacteria</taxon>
        <taxon>Pseudomonadati</taxon>
        <taxon>Verrucomicrobiota</taxon>
        <taxon>Verrucomicrobiia</taxon>
        <taxon>Verrucomicrobiales</taxon>
        <taxon>Verrucomicrobiaceae</taxon>
        <taxon>Prosthecobacter</taxon>
    </lineage>
</organism>
<accession>A0A4R7SS32</accession>
<name>A0A4R7SS32_9BACT</name>
<comment type="caution">
    <text evidence="1">The sequence shown here is derived from an EMBL/GenBank/DDBJ whole genome shotgun (WGS) entry which is preliminary data.</text>
</comment>
<dbReference type="Proteomes" id="UP000295662">
    <property type="component" value="Unassembled WGS sequence"/>
</dbReference>
<gene>
    <name evidence="1" type="ORF">EI77_00778</name>
</gene>
<evidence type="ECO:0000313" key="1">
    <source>
        <dbReference type="EMBL" id="TDU81469.1"/>
    </source>
</evidence>
<protein>
    <submittedName>
        <fullName evidence="1">Uncharacterized protein</fullName>
    </submittedName>
</protein>
<sequence length="92" mass="10628">MLVSASMQPSRKFVGVQWMASIQGRVFSNSEVLAKCFKLPHDPQHSPRKSPDGEMDPHRNLLIIKELIPKIPTWGKIHICPHCLEWINLFQR</sequence>
<dbReference type="AlphaFoldDB" id="A0A4R7SS32"/>
<dbReference type="EMBL" id="SOCA01000001">
    <property type="protein sequence ID" value="TDU81469.1"/>
    <property type="molecule type" value="Genomic_DNA"/>
</dbReference>
<evidence type="ECO:0000313" key="2">
    <source>
        <dbReference type="Proteomes" id="UP000295662"/>
    </source>
</evidence>
<proteinExistence type="predicted"/>
<reference evidence="1 2" key="1">
    <citation type="submission" date="2019-03" db="EMBL/GenBank/DDBJ databases">
        <title>Genomic Encyclopedia of Archaeal and Bacterial Type Strains, Phase II (KMG-II): from individual species to whole genera.</title>
        <authorList>
            <person name="Goeker M."/>
        </authorList>
    </citation>
    <scope>NUCLEOTIDE SEQUENCE [LARGE SCALE GENOMIC DNA]</scope>
    <source>
        <strain evidence="1 2">ATCC 25309</strain>
    </source>
</reference>
<keyword evidence="2" id="KW-1185">Reference proteome</keyword>